<accession>A0ABU6VFK2</accession>
<name>A0ABU6VFK2_9FABA</name>
<proteinExistence type="predicted"/>
<comment type="caution">
    <text evidence="2">The sequence shown here is derived from an EMBL/GenBank/DDBJ whole genome shotgun (WGS) entry which is preliminary data.</text>
</comment>
<gene>
    <name evidence="2" type="ORF">PIB30_049047</name>
</gene>
<reference evidence="2 3" key="1">
    <citation type="journal article" date="2023" name="Plants (Basel)">
        <title>Bridging the Gap: Combining Genomics and Transcriptomics Approaches to Understand Stylosanthes scabra, an Orphan Legume from the Brazilian Caatinga.</title>
        <authorList>
            <person name="Ferreira-Neto J.R.C."/>
            <person name="da Silva M.D."/>
            <person name="Binneck E."/>
            <person name="de Melo N.F."/>
            <person name="da Silva R.H."/>
            <person name="de Melo A.L.T.M."/>
            <person name="Pandolfi V."/>
            <person name="Bustamante F.O."/>
            <person name="Brasileiro-Vidal A.C."/>
            <person name="Benko-Iseppon A.M."/>
        </authorList>
    </citation>
    <scope>NUCLEOTIDE SEQUENCE [LARGE SCALE GENOMIC DNA]</scope>
    <source>
        <tissue evidence="2">Leaves</tissue>
    </source>
</reference>
<evidence type="ECO:0000313" key="2">
    <source>
        <dbReference type="EMBL" id="MED6172321.1"/>
    </source>
</evidence>
<keyword evidence="3" id="KW-1185">Reference proteome</keyword>
<evidence type="ECO:0000256" key="1">
    <source>
        <dbReference type="SAM" id="MobiDB-lite"/>
    </source>
</evidence>
<organism evidence="2 3">
    <name type="scientific">Stylosanthes scabra</name>
    <dbReference type="NCBI Taxonomy" id="79078"/>
    <lineage>
        <taxon>Eukaryota</taxon>
        <taxon>Viridiplantae</taxon>
        <taxon>Streptophyta</taxon>
        <taxon>Embryophyta</taxon>
        <taxon>Tracheophyta</taxon>
        <taxon>Spermatophyta</taxon>
        <taxon>Magnoliopsida</taxon>
        <taxon>eudicotyledons</taxon>
        <taxon>Gunneridae</taxon>
        <taxon>Pentapetalae</taxon>
        <taxon>rosids</taxon>
        <taxon>fabids</taxon>
        <taxon>Fabales</taxon>
        <taxon>Fabaceae</taxon>
        <taxon>Papilionoideae</taxon>
        <taxon>50 kb inversion clade</taxon>
        <taxon>dalbergioids sensu lato</taxon>
        <taxon>Dalbergieae</taxon>
        <taxon>Pterocarpus clade</taxon>
        <taxon>Stylosanthes</taxon>
    </lineage>
</organism>
<feature type="region of interest" description="Disordered" evidence="1">
    <location>
        <begin position="66"/>
        <end position="102"/>
    </location>
</feature>
<protein>
    <submittedName>
        <fullName evidence="2">Uncharacterized protein</fullName>
    </submittedName>
</protein>
<evidence type="ECO:0000313" key="3">
    <source>
        <dbReference type="Proteomes" id="UP001341840"/>
    </source>
</evidence>
<dbReference type="EMBL" id="JASCZI010151361">
    <property type="protein sequence ID" value="MED6172321.1"/>
    <property type="molecule type" value="Genomic_DNA"/>
</dbReference>
<sequence>MGSGIIYYEIEKQEKYEDSNERADSDLAIVKTLRYHFDDEPFIHPLHSVHFDPDRPYELPVESLLALRRRDPSKKKGSSRQESGPSRQASPTPQTRRGKTAQEWELIPPSKVWMYEGDDVEGKEAGEEVPERVRDANWIEEEEEEDPEEDAPRKRCMLFLVLWMWMPTRTIHSTWRSFNVNLSTLSSIVVRRLLNVPQMMLNLHFSMLIVSPVMIYPAFGRPQSVQVSIVPH</sequence>
<feature type="compositionally biased region" description="Polar residues" evidence="1">
    <location>
        <begin position="80"/>
        <end position="95"/>
    </location>
</feature>
<dbReference type="Proteomes" id="UP001341840">
    <property type="component" value="Unassembled WGS sequence"/>
</dbReference>